<gene>
    <name evidence="6" type="ORF">E0H50_13415</name>
</gene>
<evidence type="ECO:0000256" key="1">
    <source>
        <dbReference type="ARBA" id="ARBA00004613"/>
    </source>
</evidence>
<feature type="region of interest" description="Disordered" evidence="5">
    <location>
        <begin position="1965"/>
        <end position="2066"/>
    </location>
</feature>
<dbReference type="PANTHER" id="PTHR32305">
    <property type="match status" value="1"/>
</dbReference>
<keyword evidence="7" id="KW-1185">Reference proteome</keyword>
<dbReference type="InterPro" id="IPR013517">
    <property type="entry name" value="FG-GAP"/>
</dbReference>
<dbReference type="InterPro" id="IPR050708">
    <property type="entry name" value="T6SS_VgrG/RHS"/>
</dbReference>
<name>A0A4R0ITP6_9ACTN</name>
<accession>A0A4R0ITP6</accession>
<keyword evidence="2" id="KW-0964">Secreted</keyword>
<keyword evidence="4" id="KW-0843">Virulence</keyword>
<dbReference type="PANTHER" id="PTHR32305:SF15">
    <property type="entry name" value="PROTEIN RHSA-RELATED"/>
    <property type="match status" value="1"/>
</dbReference>
<dbReference type="InterPro" id="IPR028994">
    <property type="entry name" value="Integrin_alpha_N"/>
</dbReference>
<evidence type="ECO:0000256" key="5">
    <source>
        <dbReference type="SAM" id="MobiDB-lite"/>
    </source>
</evidence>
<feature type="compositionally biased region" description="Basic and acidic residues" evidence="5">
    <location>
        <begin position="2017"/>
        <end position="2026"/>
    </location>
</feature>
<dbReference type="InterPro" id="IPR003284">
    <property type="entry name" value="Sal_SpvB"/>
</dbReference>
<evidence type="ECO:0000313" key="7">
    <source>
        <dbReference type="Proteomes" id="UP000292695"/>
    </source>
</evidence>
<comment type="subcellular location">
    <subcellularLocation>
        <location evidence="1">Secreted</location>
    </subcellularLocation>
</comment>
<sequence length="2184" mass="234963">MRPDPELFVRGIRPTSSGRPRIRWLLARAAVIATAIAVAVPGSASAQLPLPTKDPAKVANPSSTVPVGAQAVGGVKGSASVSATGVAEYEVPLTVVPGRAGFGPNLSVKYSSQSGNGQLGMGFNLSGLSQISLCAKSVADDQVAQGVQFNGFGPFCLDGQRLIAKTGQYGANGTEYRTLPDTHVQVKSFRAAGTPSSEIGPTYFEVRRPDGRVETYGDTFSDNARARVAAGNQIVNTAWHIQWSRDRSDNEIKFEYGRRTAAASNPSEIERWIDRISYGRVGQMDRLVEFGYETRPDPRFGYSLGQPRESTKRLKSVTMSLLDGVEKKRAREYSFSYLNDGATKNSKLATLRECGVIASDCKRDTHFTWSLGSEGFAAGKAQTTPSGGSLVPPSVNSQLIAADFDADGRSDLAWPDASNWKYLLAQPTSGSQIYTTKLSGPENSLGVGATAWPLDYDGDGRVDMVRRSWPGDPSWKVLLTKLVGHGPTTLVSTPFTGGLNHNDPDAGAIPGDFDGDGYQDVIEYARQPGTNLWNRWWRRNSGTVSPGIDSATPYDTQAFSVPLDAGLSSENPASLTVADVFGDGRDQLLFGVDGQLIAKDIAKGTTVDTKLPSNVLKLDKQWLDLNNDGLTDLLTNGTASGVKEPKLYYWLNTGRGFSGAKSAGVSADGFARALVVDYDGDGTRDLLVPRPATGGQIVPLWVGLDVVRAKATAADALSFNRLATTVSFEAMPTEAFRLQGPRTVDANGDGLTDVLLVNRPSVGTSGTPTLQLFLHKTDGGVSGARHDLLWQVYEGDQNPKGPIGSLPPTVEFRYSPLTNTAVYDRGSCARATGFACQFGGGAYVVEKVLRDSGIDDHTQMVSEYFYRDGRTDRFRRQSLGFAERRVISYPSDHPDQRITERAFYDNTVRWSSPRLEERWIITPLSGGRKRLERAENDWANRTTGSGSQLFFSYPSETRQRSYEFPDVANLAVMTPSQFTVLNKKAFRAITTLVSGMDEYGNAGTTVTRRVAIDKVQENKTTLTLTPDLDVANWLVNRPKKIVEADQSVDQATGTFRPAQTRTSSYTYEGPTKRVDTLKTYGSDAAPGRQLLTSFDYSSGNVIRRTMTDLGTGDARETTYAHDGFGYLHATQNGKSQTAYTGYDPVLGVLKVAVDINGLRTDHTYDTLGRLVKTRTPSGVERTMTFTQVPVGTENLLQIEVKDGSGAVTQSVADRLGRPVTERFKARDNGMRQRLLTYDGRGRLAFDTTFHPVGTVVTEKTKYGYDNADRIVSVREPYTAAPATWSYSELTTTSTDARGNTKSSTVNQNGQVVRQVDDDGTSTPPTRTYVYGSFGTLLSTRNSAVAGSETRYEYDALGAQVTRTDGERGKTSYAYNAFGAVIGIDDANGRHAAITYDVLGRETLRSTSKNGIGTSTTTHTWDTAGGRTFRGALMQVTADERIIPKAMAVVTTDYSYDAFGRLDLVSQTLPQTASPTAPLETLSADYDFDKFGRLSTLRYPKLKGQTEGTKVQYAYGAPETTNGQLSGVTSGAATLWTADEVDTQGRLVGEESGDGVTTSRTLGWDGRVLDIKSLTSSTDIHPNKVLFGEQYTYDDQRNLESRVQGAVTERFTYDQLNRLATGKTYNSTTGAVFQTDDWHYDKLGNLSSSELRGTYTYGDPSRPTQVTKVTGGLFGTRSYGYDPVGNQTVRPDAKLTYNDRNLPVLLAPASGTATSFSYDGNGERVRSSGNRGTTTYLPGLYERQQSAAGTEHRLRVQVEGRDVATLVYQEAVGAAGVTKQPTLYPHGDHLGSTRLVTTNKSVTDSAFQAIPVETRSYDVLGKRRNPDLTRGDDQYTNGIQPRVLNQGFTSHDDDDDAGLVNMRARLYDPDLGRFTTPDAFAAGANPTQMFNRYTYVSNNALRYTDPTGRAECDAGSHCDLEVCPPEMTTCIGGTSSGDGAGGTGTPSDGDCPPGALCADEVVVVGRPEKPVGDPAPGPYHGGQPGSHEPGGPDETSGDGCGRTHTCHDIEDPDEDPDKESKKCEPLCRDGFGYKNPGSQPTQTNTVTPAGSGGNQAATDVKPDADGYVVPTRTRDTDKSMGADGVTYPSAAAAAATELANQLDAIAEGTRKNPVAGTWVSIAAATGASPAEMAEAAKAAAPLWGVARWASPMAEANGGWRPGIGISGGVFSGYSGVMQHGNTTTR</sequence>
<organism evidence="6 7">
    <name type="scientific">Kribbella sindirgiensis</name>
    <dbReference type="NCBI Taxonomy" id="1124744"/>
    <lineage>
        <taxon>Bacteria</taxon>
        <taxon>Bacillati</taxon>
        <taxon>Actinomycetota</taxon>
        <taxon>Actinomycetes</taxon>
        <taxon>Propionibacteriales</taxon>
        <taxon>Kribbellaceae</taxon>
        <taxon>Kribbella</taxon>
    </lineage>
</organism>
<evidence type="ECO:0000256" key="2">
    <source>
        <dbReference type="ARBA" id="ARBA00022525"/>
    </source>
</evidence>
<dbReference type="Gene3D" id="2.180.10.10">
    <property type="entry name" value="RHS repeat-associated core"/>
    <property type="match status" value="2"/>
</dbReference>
<dbReference type="OrthoDB" id="9762066at2"/>
<evidence type="ECO:0000313" key="6">
    <source>
        <dbReference type="EMBL" id="TCC34886.1"/>
    </source>
</evidence>
<dbReference type="GO" id="GO:0005576">
    <property type="term" value="C:extracellular region"/>
    <property type="evidence" value="ECO:0007669"/>
    <property type="project" value="UniProtKB-SubCell"/>
</dbReference>
<dbReference type="EMBL" id="SJKA01000004">
    <property type="protein sequence ID" value="TCC34886.1"/>
    <property type="molecule type" value="Genomic_DNA"/>
</dbReference>
<reference evidence="6 7" key="1">
    <citation type="submission" date="2019-02" db="EMBL/GenBank/DDBJ databases">
        <title>Kribbella capetownensis sp. nov. and Kribbella speibonae sp. nov., isolated from soil.</title>
        <authorList>
            <person name="Curtis S.M."/>
            <person name="Norton I."/>
            <person name="Everest G.J."/>
            <person name="Meyers P.R."/>
        </authorList>
    </citation>
    <scope>NUCLEOTIDE SEQUENCE [LARGE SCALE GENOMIC DNA]</scope>
    <source>
        <strain evidence="6 7">DSM 27082</strain>
    </source>
</reference>
<dbReference type="Pfam" id="PF03534">
    <property type="entry name" value="SpvB"/>
    <property type="match status" value="1"/>
</dbReference>
<keyword evidence="3" id="KW-0732">Signal</keyword>
<dbReference type="Pfam" id="PF13517">
    <property type="entry name" value="FG-GAP_3"/>
    <property type="match status" value="1"/>
</dbReference>
<feature type="compositionally biased region" description="Polar residues" evidence="5">
    <location>
        <begin position="2035"/>
        <end position="2047"/>
    </location>
</feature>
<dbReference type="NCBIfam" id="TIGR03696">
    <property type="entry name" value="Rhs_assc_core"/>
    <property type="match status" value="1"/>
</dbReference>
<evidence type="ECO:0000256" key="3">
    <source>
        <dbReference type="ARBA" id="ARBA00022729"/>
    </source>
</evidence>
<dbReference type="InterPro" id="IPR022385">
    <property type="entry name" value="Rhs_assc_core"/>
</dbReference>
<comment type="caution">
    <text evidence="6">The sequence shown here is derived from an EMBL/GenBank/DDBJ whole genome shotgun (WGS) entry which is preliminary data.</text>
</comment>
<dbReference type="GO" id="GO:0005737">
    <property type="term" value="C:cytoplasm"/>
    <property type="evidence" value="ECO:0007669"/>
    <property type="project" value="InterPro"/>
</dbReference>
<dbReference type="Proteomes" id="UP000292695">
    <property type="component" value="Unassembled WGS sequence"/>
</dbReference>
<dbReference type="SUPFAM" id="SSF69318">
    <property type="entry name" value="Integrin alpha N-terminal domain"/>
    <property type="match status" value="2"/>
</dbReference>
<evidence type="ECO:0008006" key="8">
    <source>
        <dbReference type="Google" id="ProtNLM"/>
    </source>
</evidence>
<protein>
    <recommendedName>
        <fullName evidence="8">Insecticide toxin TcdB middle/N-terminal domain-containing protein</fullName>
    </recommendedName>
</protein>
<evidence type="ECO:0000256" key="4">
    <source>
        <dbReference type="ARBA" id="ARBA00023026"/>
    </source>
</evidence>
<proteinExistence type="predicted"/>